<dbReference type="InterPro" id="IPR045214">
    <property type="entry name" value="Surf1/Surf4"/>
</dbReference>
<dbReference type="EMBL" id="JADJIB010000002">
    <property type="protein sequence ID" value="MBK7272540.1"/>
    <property type="molecule type" value="Genomic_DNA"/>
</dbReference>
<organism evidence="8 11">
    <name type="scientific">Candidatus Phosphoribacter hodrii</name>
    <dbReference type="NCBI Taxonomy" id="2953743"/>
    <lineage>
        <taxon>Bacteria</taxon>
        <taxon>Bacillati</taxon>
        <taxon>Actinomycetota</taxon>
        <taxon>Actinomycetes</taxon>
        <taxon>Micrococcales</taxon>
        <taxon>Dermatophilaceae</taxon>
        <taxon>Candidatus Phosphoribacter</taxon>
    </lineage>
</organism>
<evidence type="ECO:0000256" key="7">
    <source>
        <dbReference type="SAM" id="MobiDB-lite"/>
    </source>
</evidence>
<dbReference type="GO" id="GO:0005886">
    <property type="term" value="C:plasma membrane"/>
    <property type="evidence" value="ECO:0007669"/>
    <property type="project" value="UniProtKB-SubCell"/>
</dbReference>
<dbReference type="PROSITE" id="PS50895">
    <property type="entry name" value="SURF1"/>
    <property type="match status" value="1"/>
</dbReference>
<evidence type="ECO:0000313" key="12">
    <source>
        <dbReference type="Proteomes" id="UP000726105"/>
    </source>
</evidence>
<dbReference type="Pfam" id="PF02104">
    <property type="entry name" value="SURF1"/>
    <property type="match status" value="1"/>
</dbReference>
<dbReference type="Proteomes" id="UP000886632">
    <property type="component" value="Unassembled WGS sequence"/>
</dbReference>
<evidence type="ECO:0000256" key="3">
    <source>
        <dbReference type="ARBA" id="ARBA00022692"/>
    </source>
</evidence>
<comment type="caution">
    <text evidence="8">The sequence shown here is derived from an EMBL/GenBank/DDBJ whole genome shotgun (WGS) entry which is preliminary data.</text>
</comment>
<protein>
    <recommendedName>
        <fullName evidence="6">SURF1-like protein</fullName>
    </recommendedName>
</protein>
<keyword evidence="3 6" id="KW-0812">Transmembrane</keyword>
<evidence type="ECO:0000256" key="2">
    <source>
        <dbReference type="ARBA" id="ARBA00007165"/>
    </source>
</evidence>
<evidence type="ECO:0000313" key="11">
    <source>
        <dbReference type="Proteomes" id="UP000718281"/>
    </source>
</evidence>
<evidence type="ECO:0000313" key="10">
    <source>
        <dbReference type="EMBL" id="MBL0002582.1"/>
    </source>
</evidence>
<evidence type="ECO:0000256" key="1">
    <source>
        <dbReference type="ARBA" id="ARBA00004370"/>
    </source>
</evidence>
<reference evidence="11 12" key="1">
    <citation type="submission" date="2020-10" db="EMBL/GenBank/DDBJ databases">
        <title>Connecting structure to function with the recovery of over 1000 high-quality activated sludge metagenome-assembled genomes encoding full-length rRNA genes using long-read sequencing.</title>
        <authorList>
            <person name="Singleton C.M."/>
            <person name="Petriglieri F."/>
            <person name="Kristensen J.M."/>
            <person name="Kirkegaard R.H."/>
            <person name="Michaelsen T.Y."/>
            <person name="Andersen M.H."/>
            <person name="Karst S.M."/>
            <person name="Dueholm M.S."/>
            <person name="Nielsen P.H."/>
            <person name="Albertsen M."/>
        </authorList>
    </citation>
    <scope>NUCLEOTIDE SEQUENCE [LARGE SCALE GENOMIC DNA]</scope>
    <source>
        <strain evidence="8">AalE_18-Q3-R2-46_BAT3C.188</strain>
        <strain evidence="9">Ega_18-Q3-R5-49_MAXAC.001</strain>
        <strain evidence="10">Ribe_18-Q3-R11-54_MAXAC.001</strain>
    </source>
</reference>
<sequence length="266" mass="28801">MWRAIFTRRILYAVAFALGFGTVCFLLGQWQLSRYEEKDARATAVEQNYNRPAVPFAGVLPSVTTPLAESQVWTQVTLTGRYAASTHLIVRGRALNTAQGMEILVPFQVDGGAVLLVDRGWVPNGDQAADLPTVSAPPAGTVTLTGWLKPGEEDRGKDLPAGQLATINLAQAQEQVPGQLYAAYLVLGSESLGEGLPAPARPTPLEAPTPDRGPHFAYALQWWLTTLLGFGFVVYLYRHPPGGVPNATPTEAPEPKKVRIWDEEDG</sequence>
<dbReference type="EMBL" id="JADKGK010000004">
    <property type="protein sequence ID" value="MBL0002582.1"/>
    <property type="molecule type" value="Genomic_DNA"/>
</dbReference>
<proteinExistence type="inferred from homology"/>
<feature type="transmembrane region" description="Helical" evidence="6">
    <location>
        <begin position="12"/>
        <end position="32"/>
    </location>
</feature>
<keyword evidence="6" id="KW-1003">Cell membrane</keyword>
<comment type="caution">
    <text evidence="6">Lacks conserved residue(s) required for the propagation of feature annotation.</text>
</comment>
<feature type="compositionally biased region" description="Basic and acidic residues" evidence="7">
    <location>
        <begin position="253"/>
        <end position="266"/>
    </location>
</feature>
<keyword evidence="5 6" id="KW-0472">Membrane</keyword>
<comment type="similarity">
    <text evidence="2 6">Belongs to the SURF1 family.</text>
</comment>
<dbReference type="PANTHER" id="PTHR23427:SF2">
    <property type="entry name" value="SURFEIT LOCUS PROTEIN 1"/>
    <property type="match status" value="1"/>
</dbReference>
<gene>
    <name evidence="8" type="ORF">IPF40_03875</name>
    <name evidence="9" type="ORF">IPI13_05035</name>
    <name evidence="10" type="ORF">IPP00_00795</name>
</gene>
<comment type="subcellular location">
    <subcellularLocation>
        <location evidence="6">Cell membrane</location>
        <topology evidence="6">Multi-pass membrane protein</topology>
    </subcellularLocation>
    <subcellularLocation>
        <location evidence="1">Membrane</location>
    </subcellularLocation>
</comment>
<evidence type="ECO:0000313" key="8">
    <source>
        <dbReference type="EMBL" id="MBK6300211.1"/>
    </source>
</evidence>
<accession>A0A934X383</accession>
<dbReference type="Proteomes" id="UP000718281">
    <property type="component" value="Unassembled WGS sequence"/>
</dbReference>
<feature type="region of interest" description="Disordered" evidence="7">
    <location>
        <begin position="243"/>
        <end position="266"/>
    </location>
</feature>
<evidence type="ECO:0000256" key="5">
    <source>
        <dbReference type="ARBA" id="ARBA00023136"/>
    </source>
</evidence>
<name>A0A934X383_9MICO</name>
<dbReference type="InterPro" id="IPR002994">
    <property type="entry name" value="Surf1/Shy1"/>
</dbReference>
<dbReference type="EMBL" id="JADIXZ010000003">
    <property type="protein sequence ID" value="MBK6300211.1"/>
    <property type="molecule type" value="Genomic_DNA"/>
</dbReference>
<evidence type="ECO:0000256" key="4">
    <source>
        <dbReference type="ARBA" id="ARBA00022989"/>
    </source>
</evidence>
<dbReference type="CDD" id="cd06662">
    <property type="entry name" value="SURF1"/>
    <property type="match status" value="1"/>
</dbReference>
<keyword evidence="4 6" id="KW-1133">Transmembrane helix</keyword>
<dbReference type="PANTHER" id="PTHR23427">
    <property type="entry name" value="SURFEIT LOCUS PROTEIN"/>
    <property type="match status" value="1"/>
</dbReference>
<dbReference type="AlphaFoldDB" id="A0A934X383"/>
<dbReference type="Proteomes" id="UP000726105">
    <property type="component" value="Unassembled WGS sequence"/>
</dbReference>
<evidence type="ECO:0000256" key="6">
    <source>
        <dbReference type="RuleBase" id="RU363076"/>
    </source>
</evidence>
<evidence type="ECO:0000313" key="9">
    <source>
        <dbReference type="EMBL" id="MBK7272540.1"/>
    </source>
</evidence>